<sequence>MGSSNSSQTKSVTLNKEDTVVRVSENVARRLTGKPELEEPEYSSSETLTPDEKDKISQLKSLYEAEIAKIEEKKEALTLMGVGEFEKAIQEVEHKFMTVTRPAVCEDLQKQIMECYSANKDRSLQCSSVAKAFSECVRKTREKTIIETQ</sequence>
<feature type="region of interest" description="Disordered" evidence="2">
    <location>
        <begin position="25"/>
        <end position="53"/>
    </location>
</feature>
<gene>
    <name evidence="3" type="ORF">DGYR_LOCUS4491</name>
</gene>
<accession>A0A7I8VHW9</accession>
<dbReference type="EMBL" id="CAJFCJ010000006">
    <property type="protein sequence ID" value="CAD5115792.1"/>
    <property type="molecule type" value="Genomic_DNA"/>
</dbReference>
<protein>
    <submittedName>
        <fullName evidence="3">DgyrCDS4734</fullName>
    </submittedName>
</protein>
<feature type="coiled-coil region" evidence="1">
    <location>
        <begin position="53"/>
        <end position="80"/>
    </location>
</feature>
<dbReference type="PANTHER" id="PTHR21588:SF18">
    <property type="entry name" value="MICOS COMPLEX SUBUNIT MIC19"/>
    <property type="match status" value="1"/>
</dbReference>
<proteinExistence type="predicted"/>
<dbReference type="PANTHER" id="PTHR21588">
    <property type="entry name" value="COILED-COIL-HELIX-COILED-COIL-HELIX DOMAIN CONTAINING 6"/>
    <property type="match status" value="1"/>
</dbReference>
<name>A0A7I8VHW9_9ANNE</name>
<dbReference type="InterPro" id="IPR052632">
    <property type="entry name" value="MICOS_subunit_Mic19"/>
</dbReference>
<dbReference type="GO" id="GO:0061617">
    <property type="term" value="C:MICOS complex"/>
    <property type="evidence" value="ECO:0007669"/>
    <property type="project" value="TreeGrafter"/>
</dbReference>
<dbReference type="GO" id="GO:0007007">
    <property type="term" value="P:inner mitochondrial membrane organization"/>
    <property type="evidence" value="ECO:0007669"/>
    <property type="project" value="TreeGrafter"/>
</dbReference>
<dbReference type="Proteomes" id="UP000549394">
    <property type="component" value="Unassembled WGS sequence"/>
</dbReference>
<comment type="caution">
    <text evidence="3">The sequence shown here is derived from an EMBL/GenBank/DDBJ whole genome shotgun (WGS) entry which is preliminary data.</text>
</comment>
<evidence type="ECO:0000256" key="1">
    <source>
        <dbReference type="SAM" id="Coils"/>
    </source>
</evidence>
<keyword evidence="1" id="KW-0175">Coiled coil</keyword>
<dbReference type="OrthoDB" id="70030at2759"/>
<evidence type="ECO:0000256" key="2">
    <source>
        <dbReference type="SAM" id="MobiDB-lite"/>
    </source>
</evidence>
<reference evidence="3 4" key="1">
    <citation type="submission" date="2020-08" db="EMBL/GenBank/DDBJ databases">
        <authorList>
            <person name="Hejnol A."/>
        </authorList>
    </citation>
    <scope>NUCLEOTIDE SEQUENCE [LARGE SCALE GENOMIC DNA]</scope>
</reference>
<keyword evidence="4" id="KW-1185">Reference proteome</keyword>
<dbReference type="PROSITE" id="PS51808">
    <property type="entry name" value="CHCH"/>
    <property type="match status" value="1"/>
</dbReference>
<organism evidence="3 4">
    <name type="scientific">Dimorphilus gyrociliatus</name>
    <dbReference type="NCBI Taxonomy" id="2664684"/>
    <lineage>
        <taxon>Eukaryota</taxon>
        <taxon>Metazoa</taxon>
        <taxon>Spiralia</taxon>
        <taxon>Lophotrochozoa</taxon>
        <taxon>Annelida</taxon>
        <taxon>Polychaeta</taxon>
        <taxon>Polychaeta incertae sedis</taxon>
        <taxon>Dinophilidae</taxon>
        <taxon>Dimorphilus</taxon>
    </lineage>
</organism>
<dbReference type="AlphaFoldDB" id="A0A7I8VHW9"/>
<evidence type="ECO:0000313" key="3">
    <source>
        <dbReference type="EMBL" id="CAD5115792.1"/>
    </source>
</evidence>
<evidence type="ECO:0000313" key="4">
    <source>
        <dbReference type="Proteomes" id="UP000549394"/>
    </source>
</evidence>